<dbReference type="EMBL" id="JAOANI010000015">
    <property type="protein sequence ID" value="MCT7358894.1"/>
    <property type="molecule type" value="Genomic_DNA"/>
</dbReference>
<dbReference type="Proteomes" id="UP001147830">
    <property type="component" value="Unassembled WGS sequence"/>
</dbReference>
<dbReference type="AlphaFoldDB" id="A0A9X3ARK0"/>
<protein>
    <submittedName>
        <fullName evidence="2">Methyltransferase domain-containing protein</fullName>
    </submittedName>
</protein>
<reference evidence="2" key="2">
    <citation type="submission" date="2022-08" db="EMBL/GenBank/DDBJ databases">
        <authorList>
            <person name="Dong C."/>
        </authorList>
    </citation>
    <scope>NUCLEOTIDE SEQUENCE</scope>
    <source>
        <strain evidence="2">59MF3M-4</strain>
    </source>
</reference>
<keyword evidence="3" id="KW-1185">Reference proteome</keyword>
<dbReference type="CDD" id="cd02440">
    <property type="entry name" value="AdoMet_MTases"/>
    <property type="match status" value="1"/>
</dbReference>
<proteinExistence type="predicted"/>
<comment type="caution">
    <text evidence="2">The sequence shown here is derived from an EMBL/GenBank/DDBJ whole genome shotgun (WGS) entry which is preliminary data.</text>
</comment>
<dbReference type="SUPFAM" id="SSF53335">
    <property type="entry name" value="S-adenosyl-L-methionine-dependent methyltransferases"/>
    <property type="match status" value="1"/>
</dbReference>
<dbReference type="GO" id="GO:0008757">
    <property type="term" value="F:S-adenosylmethionine-dependent methyltransferase activity"/>
    <property type="evidence" value="ECO:0007669"/>
    <property type="project" value="InterPro"/>
</dbReference>
<dbReference type="GO" id="GO:0032259">
    <property type="term" value="P:methylation"/>
    <property type="evidence" value="ECO:0007669"/>
    <property type="project" value="UniProtKB-KW"/>
</dbReference>
<reference evidence="2" key="1">
    <citation type="journal article" date="2022" name="Front. Microbiol.">
        <title>Genome-based taxonomic rearrangement of Oceanobacter-related bacteria including the description of Thalassolituus hydrocarbonoclasticus sp. nov. and Thalassolituus pacificus sp. nov. and emended description of the genus Thalassolituus.</title>
        <authorList>
            <person name="Dong C."/>
            <person name="Wei L."/>
            <person name="Wang J."/>
            <person name="Lai Q."/>
            <person name="Huang Z."/>
            <person name="Shao Z."/>
        </authorList>
    </citation>
    <scope>NUCLEOTIDE SEQUENCE</scope>
    <source>
        <strain evidence="2">59MF3M-4</strain>
    </source>
</reference>
<evidence type="ECO:0000259" key="1">
    <source>
        <dbReference type="Pfam" id="PF08241"/>
    </source>
</evidence>
<organism evidence="2 3">
    <name type="scientific">Thalassolituus pacificus</name>
    <dbReference type="NCBI Taxonomy" id="2975440"/>
    <lineage>
        <taxon>Bacteria</taxon>
        <taxon>Pseudomonadati</taxon>
        <taxon>Pseudomonadota</taxon>
        <taxon>Gammaproteobacteria</taxon>
        <taxon>Oceanospirillales</taxon>
        <taxon>Oceanospirillaceae</taxon>
        <taxon>Thalassolituus</taxon>
    </lineage>
</organism>
<accession>A0A9X3ARK0</accession>
<keyword evidence="2" id="KW-0808">Transferase</keyword>
<dbReference type="Gene3D" id="3.40.50.150">
    <property type="entry name" value="Vaccinia Virus protein VP39"/>
    <property type="match status" value="1"/>
</dbReference>
<evidence type="ECO:0000313" key="2">
    <source>
        <dbReference type="EMBL" id="MCT7358894.1"/>
    </source>
</evidence>
<name>A0A9X3ARK0_9GAMM</name>
<dbReference type="InterPro" id="IPR029063">
    <property type="entry name" value="SAM-dependent_MTases_sf"/>
</dbReference>
<gene>
    <name evidence="2" type="ORF">NYR02_07685</name>
</gene>
<sequence length="258" mass="28940">MFDSADSYQDIFNQRADAYHQAMLNWPDAREQEFNAILQGLVITAGTRMLDVPAGGGYLASYLPHNVQLHHLETSELFARLFDQHCHSGSRHPLSLCSLDHLPQADNSTDIALSLAGLHHTQNKQPLFDEIYRCLRPGGILVLADAHAESATARFLDGWVNTHNSMGHHGWYFDQQTTEQLRSSGFNDIHAACRDYHWHFDSALQAGEYCRLMFGIDRAEASDVSAALARELGFDRLADGRIGLRWQLNFITAHKPAG</sequence>
<dbReference type="Pfam" id="PF08241">
    <property type="entry name" value="Methyltransf_11"/>
    <property type="match status" value="1"/>
</dbReference>
<dbReference type="PANTHER" id="PTHR43591">
    <property type="entry name" value="METHYLTRANSFERASE"/>
    <property type="match status" value="1"/>
</dbReference>
<evidence type="ECO:0000313" key="3">
    <source>
        <dbReference type="Proteomes" id="UP001147830"/>
    </source>
</evidence>
<dbReference type="RefSeq" id="WP_260975790.1">
    <property type="nucleotide sequence ID" value="NZ_JAOANI010000015.1"/>
</dbReference>
<dbReference type="InterPro" id="IPR013216">
    <property type="entry name" value="Methyltransf_11"/>
</dbReference>
<feature type="domain" description="Methyltransferase type 11" evidence="1">
    <location>
        <begin position="50"/>
        <end position="143"/>
    </location>
</feature>
<keyword evidence="2" id="KW-0489">Methyltransferase</keyword>